<proteinExistence type="predicted"/>
<evidence type="ECO:0000313" key="1">
    <source>
        <dbReference type="EMBL" id="SEN34984.1"/>
    </source>
</evidence>
<protein>
    <submittedName>
        <fullName evidence="1">Uncharacterized protein</fullName>
    </submittedName>
</protein>
<dbReference type="EMBL" id="FOBF01000025">
    <property type="protein sequence ID" value="SEN34984.1"/>
    <property type="molecule type" value="Genomic_DNA"/>
</dbReference>
<dbReference type="Proteomes" id="UP000198953">
    <property type="component" value="Unassembled WGS sequence"/>
</dbReference>
<dbReference type="AlphaFoldDB" id="A0A1H8FTW7"/>
<dbReference type="RefSeq" id="WP_055502367.1">
    <property type="nucleotide sequence ID" value="NZ_BBZG01000001.1"/>
</dbReference>
<gene>
    <name evidence="1" type="ORF">SAMN05660976_07347</name>
</gene>
<organism evidence="1 2">
    <name type="scientific">Nonomuraea pusilla</name>
    <dbReference type="NCBI Taxonomy" id="46177"/>
    <lineage>
        <taxon>Bacteria</taxon>
        <taxon>Bacillati</taxon>
        <taxon>Actinomycetota</taxon>
        <taxon>Actinomycetes</taxon>
        <taxon>Streptosporangiales</taxon>
        <taxon>Streptosporangiaceae</taxon>
        <taxon>Nonomuraea</taxon>
    </lineage>
</organism>
<name>A0A1H8FTW7_9ACTN</name>
<dbReference type="STRING" id="46177.SAMN05660976_07347"/>
<sequence>MGGGGASGWRRADLLRARRDRARLPGDGGGGAAGLRAAEPWFPEAFEALRAVWAGSESDDDRDAAMPFFYGRWDETARAHAAVAAFLARAA</sequence>
<evidence type="ECO:0000313" key="2">
    <source>
        <dbReference type="Proteomes" id="UP000198953"/>
    </source>
</evidence>
<keyword evidence="2" id="KW-1185">Reference proteome</keyword>
<accession>A0A1H8FTW7</accession>
<reference evidence="1 2" key="1">
    <citation type="submission" date="2016-10" db="EMBL/GenBank/DDBJ databases">
        <authorList>
            <person name="de Groot N.N."/>
        </authorList>
    </citation>
    <scope>NUCLEOTIDE SEQUENCE [LARGE SCALE GENOMIC DNA]</scope>
    <source>
        <strain evidence="1 2">DSM 43357</strain>
    </source>
</reference>